<evidence type="ECO:0000256" key="2">
    <source>
        <dbReference type="ARBA" id="ARBA00022771"/>
    </source>
</evidence>
<dbReference type="PROSITE" id="PS50089">
    <property type="entry name" value="ZF_RING_2"/>
    <property type="match status" value="1"/>
</dbReference>
<evidence type="ECO:0000256" key="7">
    <source>
        <dbReference type="SAM" id="SignalP"/>
    </source>
</evidence>
<protein>
    <recommendedName>
        <fullName evidence="8">RING-type domain-containing protein</fullName>
    </recommendedName>
</protein>
<evidence type="ECO:0000313" key="9">
    <source>
        <dbReference type="EMBL" id="OLP85798.1"/>
    </source>
</evidence>
<feature type="signal peptide" evidence="7">
    <location>
        <begin position="1"/>
        <end position="23"/>
    </location>
</feature>
<evidence type="ECO:0000259" key="8">
    <source>
        <dbReference type="PROSITE" id="PS50089"/>
    </source>
</evidence>
<dbReference type="Gene3D" id="3.30.40.10">
    <property type="entry name" value="Zinc/RING finger domain, C3HC4 (zinc finger)"/>
    <property type="match status" value="1"/>
</dbReference>
<keyword evidence="1" id="KW-0479">Metal-binding</keyword>
<dbReference type="InterPro" id="IPR001841">
    <property type="entry name" value="Znf_RING"/>
</dbReference>
<evidence type="ECO:0000256" key="1">
    <source>
        <dbReference type="ARBA" id="ARBA00022723"/>
    </source>
</evidence>
<accession>A0A1Q9CS97</accession>
<dbReference type="Pfam" id="PF00097">
    <property type="entry name" value="zf-C3HC4"/>
    <property type="match status" value="1"/>
</dbReference>
<evidence type="ECO:0000256" key="5">
    <source>
        <dbReference type="SAM" id="Coils"/>
    </source>
</evidence>
<dbReference type="PANTHER" id="PTHR34649:SF1">
    <property type="entry name" value="CILIA- AND FLAGELLA-ASSOCIATED PROTEIN 99"/>
    <property type="match status" value="1"/>
</dbReference>
<dbReference type="Proteomes" id="UP000186817">
    <property type="component" value="Unassembled WGS sequence"/>
</dbReference>
<dbReference type="Pfam" id="PF04536">
    <property type="entry name" value="TPM_phosphatase"/>
    <property type="match status" value="1"/>
</dbReference>
<evidence type="ECO:0000256" key="6">
    <source>
        <dbReference type="SAM" id="MobiDB-lite"/>
    </source>
</evidence>
<comment type="caution">
    <text evidence="9">The sequence shown here is derived from an EMBL/GenBank/DDBJ whole genome shotgun (WGS) entry which is preliminary data.</text>
</comment>
<dbReference type="SMART" id="SM00184">
    <property type="entry name" value="RING"/>
    <property type="match status" value="1"/>
</dbReference>
<feature type="coiled-coil region" evidence="5">
    <location>
        <begin position="2128"/>
        <end position="2159"/>
    </location>
</feature>
<keyword evidence="3" id="KW-0862">Zinc</keyword>
<feature type="region of interest" description="Disordered" evidence="6">
    <location>
        <begin position="987"/>
        <end position="1007"/>
    </location>
</feature>
<name>A0A1Q9CS97_SYMMI</name>
<feature type="compositionally biased region" description="Polar residues" evidence="6">
    <location>
        <begin position="993"/>
        <end position="1004"/>
    </location>
</feature>
<keyword evidence="2 4" id="KW-0863">Zinc-finger</keyword>
<reference evidence="9 10" key="1">
    <citation type="submission" date="2016-02" db="EMBL/GenBank/DDBJ databases">
        <title>Genome analysis of coral dinoflagellate symbionts highlights evolutionary adaptations to a symbiotic lifestyle.</title>
        <authorList>
            <person name="Aranda M."/>
            <person name="Li Y."/>
            <person name="Liew Y.J."/>
            <person name="Baumgarten S."/>
            <person name="Simakov O."/>
            <person name="Wilson M."/>
            <person name="Piel J."/>
            <person name="Ashoor H."/>
            <person name="Bougouffa S."/>
            <person name="Bajic V.B."/>
            <person name="Ryu T."/>
            <person name="Ravasi T."/>
            <person name="Bayer T."/>
            <person name="Micklem G."/>
            <person name="Kim H."/>
            <person name="Bhak J."/>
            <person name="Lajeunesse T.C."/>
            <person name="Voolstra C.R."/>
        </authorList>
    </citation>
    <scope>NUCLEOTIDE SEQUENCE [LARGE SCALE GENOMIC DNA]</scope>
    <source>
        <strain evidence="9 10">CCMP2467</strain>
    </source>
</reference>
<dbReference type="SUPFAM" id="SSF57850">
    <property type="entry name" value="RING/U-box"/>
    <property type="match status" value="1"/>
</dbReference>
<gene>
    <name evidence="9" type="ORF">AK812_SmicGene33182</name>
</gene>
<feature type="domain" description="RING-type" evidence="8">
    <location>
        <begin position="1930"/>
        <end position="1988"/>
    </location>
</feature>
<keyword evidence="5" id="KW-0175">Coiled coil</keyword>
<dbReference type="InterPro" id="IPR007621">
    <property type="entry name" value="TPM_dom"/>
</dbReference>
<evidence type="ECO:0000256" key="4">
    <source>
        <dbReference type="PROSITE-ProRule" id="PRU00175"/>
    </source>
</evidence>
<dbReference type="InterPro" id="IPR013083">
    <property type="entry name" value="Znf_RING/FYVE/PHD"/>
</dbReference>
<dbReference type="EMBL" id="LSRX01000956">
    <property type="protein sequence ID" value="OLP85798.1"/>
    <property type="molecule type" value="Genomic_DNA"/>
</dbReference>
<feature type="chain" id="PRO_5013317053" description="RING-type domain-containing protein" evidence="7">
    <location>
        <begin position="24"/>
        <end position="2447"/>
    </location>
</feature>
<dbReference type="OrthoDB" id="310506at2759"/>
<feature type="region of interest" description="Disordered" evidence="6">
    <location>
        <begin position="916"/>
        <end position="942"/>
    </location>
</feature>
<dbReference type="Gene3D" id="3.10.310.50">
    <property type="match status" value="1"/>
</dbReference>
<dbReference type="PANTHER" id="PTHR34649">
    <property type="entry name" value="CILIA- AND FLAGELLA-ASSOCIATED PROTEIN 99"/>
    <property type="match status" value="1"/>
</dbReference>
<sequence>MAPRRRLGAIAFGLLSLAEANLALLGQYASYDDRDFDQEWEKLPDEGSIARVDVDDTSPSEKLKEMDVATAKWVMKRDDPVKVVEIAKDTEMQDGLSEPTPMENGDPGGCHGRALHRLGDVVQEKVRPSRPQPAVGPLLVEVGPWCFEEKLASLQTEIFFSLKTQIWPDLYKKQLQQHHLLSVEYSYKCQGIAPMCFVDRACSAGKGEVPALPQARPPRLRVEGTWSAKFTSVASDPKSRGALDGPVPRSGPRQWSGHGSRADCAIILPMDLTQAAEHCGCSEDDLCPIAGIDESAKVRSIFDGSQGGANSTLASKHLKALTSAGALRPEPLGHGAALLRICYSVFPQMDWGFVFSDDFAWLLRKSNSKLMATAICPHLPVNAGVMSAGKFRQASLYVPLAIWAPASDASASDDGSEFVGGWLSNLEKPAKGDVFWFRYQAPCEAVAASCLGLLLNGTGFLYLGLAPVGARMPIEKAAEMVREVEQNLQSSAAGAADQVRGNPPCPQVPHRFAAQMTFLSTDSGYPAKGPGFFAQDVDLKAMRMETIRPFLGKIKGVDTNLTMLSIGNHSWDLTGGNQPMCRVLPMFGNQRFHDMFAWAANPALAEYVGPHVVAGHSCDLWRFRFGSKTLNQTLCADGNIPVELVISINNSSGTTVKKLLASYQFSQVTSQVDQTLLEKPSICDSLAPPCENGRDVGPVTVDAYVFHPGISAVDYNIEDQNVADLRGDALFICMDCLQNQSSFIDHNYTRISRYTLQMSPAFGQYALCNGYPDTVPPGPECLGGDPRLVGKEAPFFAGDGESRCSADSSIGFWYGLPKAGHCSAGEVPKKGAWESGCTWSILKRHKTIKQTCLLNDHHYLTFCQADFKEGKGFPRSEAALLAAFSSEDPSKGGCADIGGFPERLLVSATCGTWPKGRSGTPEDLAATGARAAGSPNDPRLPQDVSELDMPIFKDRTFLLAVSVVHCCAVKRKVFSHEFLATAQLLPKQHEPKGSQSRSKASSGTPELPKPLSLLFQAIPGRLNWQPKPYMALVRMLLEVVHAEAMPPFAHAAAHKVASTAMQAAASQVRKVLQEAQCAEDAGAWLVDVFCEEWEQHKAGLPHLPEFFADPRRLAPPEGAVGVGRRSSMQRPSIVVAAQHAVRSLLMCRRLVRSLPGAVPKAEEQPGGPQWLRYSDEPLPIQLPMEASGRLREGGVVDVHNYTCLWMQAPCSAAIWVQPCTLLSSNAWCKMSQEPVELLSAGIPQEASAKCTLLLKKCVKLLETFNPKVTTVDAYMDDAKFLEDPMIGDVELKFIHQAFYGCHRYGKLLKLFVTSFAFRVPAIAVRSEQSLYQVLAYLLFFRLDEMGLQDFRKFIFCGYGSPPAIFALMQYALDREELNNWVMQEWLKHYDPEYLDEDVLGKLHRRAEDLKPMMEEIQLKATGVAKSGGQRGPGTVKSDKKLTEFEPFNLTAVKPRLIPEPESSVLKDLTAHPAPAHINRTSLAAIEEARKRQREEEKARVAAKYSVDDEFIFETAGRRDHETIRMQLQEDADKKTMAECTFQPKSKKRIMPAEDATVRQNTTQVLREDARVRQTMLAEHDLLKQYEAELHDASEFYAWQDRMRKKDFLEEEARTKERIIQTQLARDVAAEAHEAATRMKSIQAEFQKKDLQVQLEAKEREYEADLEQKQKVVEQTTEDREKARIAEQEVLVIKQEHAEQRRREKEVDLAKKKKEEDYEMERKKELIRQIRALERAPRETAKVFDRAEAPAQGFLEEMSFAELKERLIVMQEQHERRVEAKRERQLAKKELFDFWGIGSKTVHDGVLYVLALQQREHRIVTGRGIRTLLPDDACQSILGDASRCLKHGDVDAAVEMVARGIVNAIWWRKVWRRLRPIALGVTLALFVWAWIVWRRCRERKQAYAERASRLKRLVDTLAERSSSENLETTVCPVCLDCLSDKALRATDFLDPKRQTGVVGDVELLRCGHLAHERCVSKWLSHSSTCPLCRADGPRLRSTGTAPVVLNLASADTVRQLREALDRQFQDLGASEQQELWQQHFEGLSSSDTSSTLPHFDGLSSSDISSTLPHDVDPVTVEEAEKESILTEKVQLLARVREQAKEHLLESRDHARKQRVAEEAKKDRHREDVLIEVAARLESKKKEKKEAERRLRKELQEIATKQQFQLSSQDALEAKQNADQVSGLNREVFRRQDRLLTEQRKQDYLKARAKDQLKKNVECDHRHYLEMQDTADRRTEKARRADTAFKNEVANAYRHARDLQHSHENKHIDMCGHSANAYWKSQSKLDKLASLVEDHPTLNSISCSMATKKVQRQLLLDPTWLILAEPDVGSDSSSTVTTVWPIWQVQSLIDRSDPRTLQIGMNAHKPGMRPGEAIAYNPPVCTYFTLTLNFDDVKKCNEAAVHLQTRRRVVRGQMLQKAASFFDQCQAGQTNSADHDAPVALESVTSSIF</sequence>
<dbReference type="InterPro" id="IPR039341">
    <property type="entry name" value="CFAP99"/>
</dbReference>
<feature type="coiled-coil region" evidence="5">
    <location>
        <begin position="1640"/>
        <end position="1714"/>
    </location>
</feature>
<evidence type="ECO:0000256" key="3">
    <source>
        <dbReference type="ARBA" id="ARBA00022833"/>
    </source>
</evidence>
<dbReference type="InterPro" id="IPR018957">
    <property type="entry name" value="Znf_C3HC4_RING-type"/>
</dbReference>
<evidence type="ECO:0000313" key="10">
    <source>
        <dbReference type="Proteomes" id="UP000186817"/>
    </source>
</evidence>
<keyword evidence="7" id="KW-0732">Signal</keyword>
<proteinExistence type="predicted"/>
<dbReference type="GO" id="GO:0008270">
    <property type="term" value="F:zinc ion binding"/>
    <property type="evidence" value="ECO:0007669"/>
    <property type="project" value="UniProtKB-KW"/>
</dbReference>
<keyword evidence="10" id="KW-1185">Reference proteome</keyword>
<feature type="region of interest" description="Disordered" evidence="6">
    <location>
        <begin position="235"/>
        <end position="256"/>
    </location>
</feature>
<organism evidence="9 10">
    <name type="scientific">Symbiodinium microadriaticum</name>
    <name type="common">Dinoflagellate</name>
    <name type="synonym">Zooxanthella microadriatica</name>
    <dbReference type="NCBI Taxonomy" id="2951"/>
    <lineage>
        <taxon>Eukaryota</taxon>
        <taxon>Sar</taxon>
        <taxon>Alveolata</taxon>
        <taxon>Dinophyceae</taxon>
        <taxon>Suessiales</taxon>
        <taxon>Symbiodiniaceae</taxon>
        <taxon>Symbiodinium</taxon>
    </lineage>
</organism>